<feature type="compositionally biased region" description="Basic and acidic residues" evidence="2">
    <location>
        <begin position="442"/>
        <end position="454"/>
    </location>
</feature>
<dbReference type="EMBL" id="CAFZ01000071">
    <property type="protein sequence ID" value="CCA70062.1"/>
    <property type="molecule type" value="Genomic_DNA"/>
</dbReference>
<evidence type="ECO:0000256" key="1">
    <source>
        <dbReference type="ARBA" id="ARBA00006298"/>
    </source>
</evidence>
<dbReference type="OMA" id="ELMLCEL"/>
<comment type="caution">
    <text evidence="3">The sequence shown here is derived from an EMBL/GenBank/DDBJ whole genome shotgun (WGS) entry which is preliminary data.</text>
</comment>
<dbReference type="Pfam" id="PF09797">
    <property type="entry name" value="NatB_MDM20"/>
    <property type="match status" value="1"/>
</dbReference>
<name>G4TFI1_SERID</name>
<feature type="region of interest" description="Disordered" evidence="2">
    <location>
        <begin position="958"/>
        <end position="994"/>
    </location>
</feature>
<keyword evidence="4" id="KW-1185">Reference proteome</keyword>
<comment type="similarity">
    <text evidence="1">Belongs to the MDM20/NAA25 family.</text>
</comment>
<feature type="compositionally biased region" description="Low complexity" evidence="2">
    <location>
        <begin position="455"/>
        <end position="465"/>
    </location>
</feature>
<evidence type="ECO:0000313" key="3">
    <source>
        <dbReference type="EMBL" id="CCA70062.1"/>
    </source>
</evidence>
<feature type="region of interest" description="Disordered" evidence="2">
    <location>
        <begin position="39"/>
        <end position="59"/>
    </location>
</feature>
<dbReference type="AlphaFoldDB" id="G4TFI1"/>
<sequence>MAQQNARLQAVEERQLKPIYEALDTGNAKSALTQCNKLLKKYPSPPPPGSALSAPANSSTNSRQLITALKILALVRGNKLDEASALTTALLEETPTEDSVLSTLAHSLKPLDRPKDMVGMWVNAWNRSQKECDEMKKRAAKIKGSKGLLEAEISSKMQQIEELGAQAFMAMVKTGHWAMAQSTAFKLYRAFAPPKGQEEAQAPPALRYLYWSVMASLMQSDHPNPPPPVPVLVMIPPPASVKEWEDNRKKEEEEDRKLLEDYVAKHGAPPQTTGPDLSLSRRKKRTLALTLAQRLIETMVETKEAEAIGPQKVLRGMTVERLWLWGDVLRRIAEAGDQDNGPAEESRWLVPNQLLSTPLVHNVANNSLHLEELRADVAKKASDWKQEAETMAMRLDKGNRNWTTFSTFFDAMFKFFKNAGDSPNQDNLPCLVQSPEPPTPKQEGEGADTEKTEQETTPAPEPTKTPLTLAETRKFVYSLAEKDDAKVPTGERASHLGVLEFERRVRNSGLADEGAPNYVDALTAYFDMFGTKAVLLEDLLPYVRELEGDEKAKWDAHLEKIVQSTSDLNTVQQTINILKLQRLSSSSDATTIDSELQFAKHCLKLYIEALPLGKELVSTELQPADDLALLAASALLNAYYIQCQGQAPSEETPALAQDKFVALLLDALVVLEQGASKSRWAYPFRLLLVRLYRLLGAPALALQNFTMANLKGIQHDTLSHHVLSRASTFSLGSAGDLSLINECVESSQIYAIHGVDVSEQLVKAFQFERYSQIAEFVLLEDKVENSLQRDLTKLEHFRMKNVHEGLTPENVEVELVELRFVWSRTHHDNRDFALLPNFQPQGAASIEDITSIGGRPLSKQWFITMLQLWILILHESSEQLWTEEEQTTVLSKLRTFNEADLQQLTAAEQLFFKFSRACIAWLAPHHAPLKHAVMTNAVSTLSAAKAKYAATTNGAAATSVTGGVSNSKAKSNIGKKSNGLSNGTEGTAASGGEGGIGVKVGDMKVFTGMLTLHEPMEVPPIPKDLGEPVKEPPTEILDMLDEFQKLFDDTLAKPTSLPWEHLHVAQMVHETVFVAHLLTARFALGGSKKKTHPSFKPLRVKAMSLLEHAAQEITKLGDAIDFSPETRQKWLQDRRSSGVLDILPDQEVSQVGKTYLESKKKMFEQLGKGMTKAQQTLPKSAAGVPAGTN</sequence>
<dbReference type="InterPro" id="IPR019183">
    <property type="entry name" value="NAA25_NatB_aux_su"/>
</dbReference>
<dbReference type="STRING" id="1109443.G4TFI1"/>
<dbReference type="PANTHER" id="PTHR22767:SF3">
    <property type="entry name" value="N-ALPHA-ACETYLTRANSFERASE 25, NATB AUXILIARY SUBUNIT"/>
    <property type="match status" value="1"/>
</dbReference>
<gene>
    <name evidence="3" type="ORF">PIIN_04002</name>
</gene>
<protein>
    <submittedName>
        <fullName evidence="3">Related to actin cytoskeleton organization protein-Laccaria bicolor</fullName>
    </submittedName>
</protein>
<reference evidence="3 4" key="1">
    <citation type="journal article" date="2011" name="PLoS Pathog.">
        <title>Endophytic Life Strategies Decoded by Genome and Transcriptome Analyses of the Mutualistic Root Symbiont Piriformospora indica.</title>
        <authorList>
            <person name="Zuccaro A."/>
            <person name="Lahrmann U."/>
            <person name="Guldener U."/>
            <person name="Langen G."/>
            <person name="Pfiffi S."/>
            <person name="Biedenkopf D."/>
            <person name="Wong P."/>
            <person name="Samans B."/>
            <person name="Grimm C."/>
            <person name="Basiewicz M."/>
            <person name="Murat C."/>
            <person name="Martin F."/>
            <person name="Kogel K.H."/>
        </authorList>
    </citation>
    <scope>NUCLEOTIDE SEQUENCE [LARGE SCALE GENOMIC DNA]</scope>
    <source>
        <strain evidence="3 4">DSM 11827</strain>
    </source>
</reference>
<dbReference type="Proteomes" id="UP000007148">
    <property type="component" value="Unassembled WGS sequence"/>
</dbReference>
<evidence type="ECO:0000256" key="2">
    <source>
        <dbReference type="SAM" id="MobiDB-lite"/>
    </source>
</evidence>
<dbReference type="GO" id="GO:0031416">
    <property type="term" value="C:NatB complex"/>
    <property type="evidence" value="ECO:0007669"/>
    <property type="project" value="TreeGrafter"/>
</dbReference>
<proteinExistence type="inferred from homology"/>
<feature type="region of interest" description="Disordered" evidence="2">
    <location>
        <begin position="426"/>
        <end position="465"/>
    </location>
</feature>
<feature type="compositionally biased region" description="Polar residues" evidence="2">
    <location>
        <begin position="966"/>
        <end position="982"/>
    </location>
</feature>
<accession>G4TFI1</accession>
<dbReference type="HOGENOM" id="CLU_008075_1_0_1"/>
<dbReference type="OrthoDB" id="1874341at2759"/>
<evidence type="ECO:0000313" key="4">
    <source>
        <dbReference type="Proteomes" id="UP000007148"/>
    </source>
</evidence>
<dbReference type="PANTHER" id="PTHR22767">
    <property type="entry name" value="N-TERMINAL ACETYLTRANSFERASE-RELATED"/>
    <property type="match status" value="1"/>
</dbReference>
<organism evidence="3 4">
    <name type="scientific">Serendipita indica (strain DSM 11827)</name>
    <name type="common">Root endophyte fungus</name>
    <name type="synonym">Piriformospora indica</name>
    <dbReference type="NCBI Taxonomy" id="1109443"/>
    <lineage>
        <taxon>Eukaryota</taxon>
        <taxon>Fungi</taxon>
        <taxon>Dikarya</taxon>
        <taxon>Basidiomycota</taxon>
        <taxon>Agaricomycotina</taxon>
        <taxon>Agaricomycetes</taxon>
        <taxon>Sebacinales</taxon>
        <taxon>Serendipitaceae</taxon>
        <taxon>Serendipita</taxon>
    </lineage>
</organism>
<dbReference type="eggNOG" id="KOG2053">
    <property type="taxonomic scope" value="Eukaryota"/>
</dbReference>
<dbReference type="InParanoid" id="G4TFI1"/>